<evidence type="ECO:0000313" key="2">
    <source>
        <dbReference type="Proteomes" id="UP001148737"/>
    </source>
</evidence>
<keyword evidence="2" id="KW-1185">Reference proteome</keyword>
<gene>
    <name evidence="1" type="ORF">NLG97_g2232</name>
</gene>
<comment type="caution">
    <text evidence="1">The sequence shown here is derived from an EMBL/GenBank/DDBJ whole genome shotgun (WGS) entry which is preliminary data.</text>
</comment>
<dbReference type="Proteomes" id="UP001148737">
    <property type="component" value="Unassembled WGS sequence"/>
</dbReference>
<organism evidence="1 2">
    <name type="scientific">Lecanicillium saksenae</name>
    <dbReference type="NCBI Taxonomy" id="468837"/>
    <lineage>
        <taxon>Eukaryota</taxon>
        <taxon>Fungi</taxon>
        <taxon>Dikarya</taxon>
        <taxon>Ascomycota</taxon>
        <taxon>Pezizomycotina</taxon>
        <taxon>Sordariomycetes</taxon>
        <taxon>Hypocreomycetidae</taxon>
        <taxon>Hypocreales</taxon>
        <taxon>Cordycipitaceae</taxon>
        <taxon>Lecanicillium</taxon>
    </lineage>
</organism>
<dbReference type="EMBL" id="JANAKD010000145">
    <property type="protein sequence ID" value="KAJ3497012.1"/>
    <property type="molecule type" value="Genomic_DNA"/>
</dbReference>
<protein>
    <submittedName>
        <fullName evidence="1">Uncharacterized protein</fullName>
    </submittedName>
</protein>
<sequence>MKPFHVAAIIAQAALAAANQSMGDAEVRPASDAILGGKPAPADGVQVISQQCNLGECFAIFKTVHAGKDELPSLIKSLEGAVKGCKPAFEDCTKQLEAYIQKVKTDRGIPG</sequence>
<evidence type="ECO:0000313" key="1">
    <source>
        <dbReference type="EMBL" id="KAJ3497012.1"/>
    </source>
</evidence>
<reference evidence="1" key="1">
    <citation type="submission" date="2022-07" db="EMBL/GenBank/DDBJ databases">
        <title>Genome Sequence of Lecanicillium saksenae.</title>
        <authorList>
            <person name="Buettner E."/>
        </authorList>
    </citation>
    <scope>NUCLEOTIDE SEQUENCE</scope>
    <source>
        <strain evidence="1">VT-O1</strain>
    </source>
</reference>
<name>A0ACC1R3D8_9HYPO</name>
<proteinExistence type="predicted"/>
<accession>A0ACC1R3D8</accession>